<dbReference type="Pfam" id="PF20843">
    <property type="entry name" value="Rax2_3"/>
    <property type="match status" value="1"/>
</dbReference>
<dbReference type="Gene3D" id="2.30.30.40">
    <property type="entry name" value="SH3 Domains"/>
    <property type="match status" value="1"/>
</dbReference>
<accession>A8N6P1</accession>
<keyword evidence="4" id="KW-0472">Membrane</keyword>
<dbReference type="InterPro" id="IPR036028">
    <property type="entry name" value="SH3-like_dom_sf"/>
</dbReference>
<evidence type="ECO:0000256" key="2">
    <source>
        <dbReference type="PROSITE-ProRule" id="PRU00192"/>
    </source>
</evidence>
<dbReference type="PROSITE" id="PS50002">
    <property type="entry name" value="SH3"/>
    <property type="match status" value="1"/>
</dbReference>
<dbReference type="SUPFAM" id="SSF50965">
    <property type="entry name" value="Galactose oxidase, central domain"/>
    <property type="match status" value="3"/>
</dbReference>
<proteinExistence type="predicted"/>
<keyword evidence="5" id="KW-0732">Signal</keyword>
<dbReference type="SUPFAM" id="SSF50044">
    <property type="entry name" value="SH3-domain"/>
    <property type="match status" value="1"/>
</dbReference>
<dbReference type="STRING" id="240176.A8N6P1"/>
<evidence type="ECO:0000256" key="4">
    <source>
        <dbReference type="SAM" id="Phobius"/>
    </source>
</evidence>
<feature type="compositionally biased region" description="Basic and acidic residues" evidence="3">
    <location>
        <begin position="1307"/>
        <end position="1319"/>
    </location>
</feature>
<dbReference type="Pfam" id="PF12768">
    <property type="entry name" value="Rax2"/>
    <property type="match status" value="1"/>
</dbReference>
<dbReference type="OrthoDB" id="2503993at2759"/>
<dbReference type="InterPro" id="IPR024982">
    <property type="entry name" value="Rax2-like_C"/>
</dbReference>
<evidence type="ECO:0000313" key="8">
    <source>
        <dbReference type="Proteomes" id="UP000001861"/>
    </source>
</evidence>
<gene>
    <name evidence="7" type="ORF">CC1G_07412</name>
</gene>
<name>A8N6P1_COPC7</name>
<keyword evidence="1 2" id="KW-0728">SH3 domain</keyword>
<evidence type="ECO:0000256" key="3">
    <source>
        <dbReference type="SAM" id="MobiDB-lite"/>
    </source>
</evidence>
<dbReference type="OMA" id="NMYTPGC"/>
<dbReference type="Pfam" id="PF00018">
    <property type="entry name" value="SH3_1"/>
    <property type="match status" value="1"/>
</dbReference>
<reference evidence="7 8" key="1">
    <citation type="journal article" date="2010" name="Proc. Natl. Acad. Sci. U.S.A.">
        <title>Insights into evolution of multicellular fungi from the assembled chromosomes of the mushroom Coprinopsis cinerea (Coprinus cinereus).</title>
        <authorList>
            <person name="Stajich J.E."/>
            <person name="Wilke S.K."/>
            <person name="Ahren D."/>
            <person name="Au C.H."/>
            <person name="Birren B.W."/>
            <person name="Borodovsky M."/>
            <person name="Burns C."/>
            <person name="Canback B."/>
            <person name="Casselton L.A."/>
            <person name="Cheng C.K."/>
            <person name="Deng J."/>
            <person name="Dietrich F.S."/>
            <person name="Fargo D.C."/>
            <person name="Farman M.L."/>
            <person name="Gathman A.C."/>
            <person name="Goldberg J."/>
            <person name="Guigo R."/>
            <person name="Hoegger P.J."/>
            <person name="Hooker J.B."/>
            <person name="Huggins A."/>
            <person name="James T.Y."/>
            <person name="Kamada T."/>
            <person name="Kilaru S."/>
            <person name="Kodira C."/>
            <person name="Kues U."/>
            <person name="Kupfer D."/>
            <person name="Kwan H.S."/>
            <person name="Lomsadze A."/>
            <person name="Li W."/>
            <person name="Lilly W.W."/>
            <person name="Ma L.J."/>
            <person name="Mackey A.J."/>
            <person name="Manning G."/>
            <person name="Martin F."/>
            <person name="Muraguchi H."/>
            <person name="Natvig D.O."/>
            <person name="Palmerini H."/>
            <person name="Ramesh M.A."/>
            <person name="Rehmeyer C.J."/>
            <person name="Roe B.A."/>
            <person name="Shenoy N."/>
            <person name="Stanke M."/>
            <person name="Ter-Hovhannisyan V."/>
            <person name="Tunlid A."/>
            <person name="Velagapudi R."/>
            <person name="Vision T.J."/>
            <person name="Zeng Q."/>
            <person name="Zolan M.E."/>
            <person name="Pukkila P.J."/>
        </authorList>
    </citation>
    <scope>NUCLEOTIDE SEQUENCE [LARGE SCALE GENOMIC DNA]</scope>
    <source>
        <strain evidence="8">Okayama-7 / 130 / ATCC MYA-4618 / FGSC 9003</strain>
    </source>
</reference>
<dbReference type="GO" id="GO:1902929">
    <property type="term" value="C:plasma membrane of growing cell tip"/>
    <property type="evidence" value="ECO:0007669"/>
    <property type="project" value="TreeGrafter"/>
</dbReference>
<feature type="region of interest" description="Disordered" evidence="3">
    <location>
        <begin position="1301"/>
        <end position="1333"/>
    </location>
</feature>
<dbReference type="Proteomes" id="UP000001861">
    <property type="component" value="Unassembled WGS sequence"/>
</dbReference>
<feature type="transmembrane region" description="Helical" evidence="4">
    <location>
        <begin position="1228"/>
        <end position="1259"/>
    </location>
</feature>
<dbReference type="RefSeq" id="XP_001830497.1">
    <property type="nucleotide sequence ID" value="XM_001830445.2"/>
</dbReference>
<dbReference type="eggNOG" id="ENOG502QQZD">
    <property type="taxonomic scope" value="Eukaryota"/>
</dbReference>
<organism evidence="7 8">
    <name type="scientific">Coprinopsis cinerea (strain Okayama-7 / 130 / ATCC MYA-4618 / FGSC 9003)</name>
    <name type="common">Inky cap fungus</name>
    <name type="synonym">Hormographiella aspergillata</name>
    <dbReference type="NCBI Taxonomy" id="240176"/>
    <lineage>
        <taxon>Eukaryota</taxon>
        <taxon>Fungi</taxon>
        <taxon>Dikarya</taxon>
        <taxon>Basidiomycota</taxon>
        <taxon>Agaricomycotina</taxon>
        <taxon>Agaricomycetes</taxon>
        <taxon>Agaricomycetidae</taxon>
        <taxon>Agaricales</taxon>
        <taxon>Agaricineae</taxon>
        <taxon>Psathyrellaceae</taxon>
        <taxon>Coprinopsis</taxon>
    </lineage>
</organism>
<dbReference type="InterPro" id="IPR015915">
    <property type="entry name" value="Kelch-typ_b-propeller"/>
</dbReference>
<keyword evidence="4" id="KW-1133">Transmembrane helix</keyword>
<dbReference type="KEGG" id="cci:CC1G_07412"/>
<dbReference type="Pfam" id="PF20842">
    <property type="entry name" value="Rax2_2"/>
    <property type="match status" value="1"/>
</dbReference>
<dbReference type="PANTHER" id="PTHR31778">
    <property type="entry name" value="BUD SITE SELECTION PROTEIN RAX2"/>
    <property type="match status" value="1"/>
</dbReference>
<evidence type="ECO:0000259" key="6">
    <source>
        <dbReference type="PROSITE" id="PS50002"/>
    </source>
</evidence>
<dbReference type="InterPro" id="IPR048265">
    <property type="entry name" value="Rax2-like_third"/>
</dbReference>
<protein>
    <recommendedName>
        <fullName evidence="6">SH3 domain-containing protein</fullName>
    </recommendedName>
</protein>
<feature type="signal peptide" evidence="5">
    <location>
        <begin position="1"/>
        <end position="21"/>
    </location>
</feature>
<keyword evidence="4" id="KW-0812">Transmembrane</keyword>
<evidence type="ECO:0000256" key="1">
    <source>
        <dbReference type="ARBA" id="ARBA00022443"/>
    </source>
</evidence>
<dbReference type="FunCoup" id="A8N6P1">
    <property type="interactions" value="5"/>
</dbReference>
<dbReference type="GeneID" id="6006939"/>
<dbReference type="VEuPathDB" id="FungiDB:CC1G_07412"/>
<keyword evidence="8" id="KW-1185">Reference proteome</keyword>
<dbReference type="Gene3D" id="2.120.10.80">
    <property type="entry name" value="Kelch-type beta propeller"/>
    <property type="match status" value="1"/>
</dbReference>
<evidence type="ECO:0000256" key="5">
    <source>
        <dbReference type="SAM" id="SignalP"/>
    </source>
</evidence>
<sequence length="1403" mass="146867">MRPTTSSNILTALAVVNGVLAAVPHVDFDRMGKVALVGAFAGIDLFQNDSVAFDPATSTLFSRDERGSLQRLASTNPGGRILAGCQLADDFYFAGLFSSVNGIDASNIAIYSPKSNQFSTPGSGGTNGEVEALYCDGEENKVWVGGSFSSPAAAVAVYNPRSNEWEQPPFGGLTGAQAKVSSITTNSSDSSIFFAGSFVASFGSPRQLNGTNNPSVPFSTGATPFSSSLVPVPIQDAEIVASPSSGEDGFSDIRNILCPVAEDDGPGNTWFAQDGTTAVITLRAFEFIAANGIRLGNTFISNRGTTEFRVTTIPDNGPQELRYLDPATGENRTCTDPCPLSTDSSVLYQDFLFSNPLAITGVEITLSGFRGQSAGLHMLQLLSSGAFASSIDDNNRISCYAPNPSNTTRTGDWAVKQVNTDIAATQQNVLISSVEVGTPAASGPTFTWVPYVSASGNYDINLLIPGCTILQDCDRRTSVQVVVFPGAGLPPNVMTVSQQNTEDASILIYSGPILPSSPDFVTTITMSLAEDPVGTGADGRYEIIADRVQLVLRSATPSESGNGNGTTTVGGQRAFGFLEWPRSIDITADGTNALPNSSITALDSIGFDLFAALGGQLTANPLSINAVAHHPSGAIFLGGSFTLTSGSAEGASNIVAFRDGALVSLPDRGLDGAVTSLVIEGDLLFVGGSFRDTQSGSTSGRLRGVAVYNIESDSWDSLGAGVNGQVTSVGLTDGRVQILGNFTELADPDSDVTIPAGGFAAWDVRSSSWGNPGGFTLGRMTLIANATSSTQYVAGNVGSARKYGASGMVFLQNSENDGLPQVSPLSIGLGAGERQTSSTPSGSSADARRHLHARARTRTWVSHLKLPRVFARQSSPSNLAPLPSLPESPAPAVLAGAFWNNGSTEVAVLGGNFTFVAPGTSSPAQSVAIYDPETGAVRALLGEQLNGVVRAVLVDGNRLFVGGEFTLPNNNVNGIAIYDLEKDEWDVSGLQPLQGGSVVVRSISKSESREGMIIVAGSFDQAGSLRCQAVCSLDVGTKQWNALGSGIQGEVASVVHALDDVMFVGGSLMLSDNTLGNVLQFAFGNATWTTVGTGSELPGPVTAVEVNNRNASSIFAAGQGESGPFLIHWDGSNWSSLESTLSADSTIASLSMVPLQNTHEEQGVIQQDRVLLVSGSLVDSAHGNISSALFDGKNIIPYIVSSSTTGSSGSVASLFRSLADFSFDQRKFLAVGVVILISIAIAAGVVFLLALIGILWTLFSRKDEKMNKYEVEEDDGDSTHHRPSSLLEHINAATRTTILGASPYQDYSEKDDDRSRSEPDPFGPDASNFARAETPSDAMGGMLAEEVSRPAHARYSFDGNGEGELPISAGDELEVLDDRDPAWWYARHVRTGREGVVPAAYLY</sequence>
<evidence type="ECO:0000313" key="7">
    <source>
        <dbReference type="EMBL" id="EAU91377.1"/>
    </source>
</evidence>
<dbReference type="InterPro" id="IPR001452">
    <property type="entry name" value="SH3_domain"/>
</dbReference>
<feature type="compositionally biased region" description="Polar residues" evidence="3">
    <location>
        <begin position="834"/>
        <end position="844"/>
    </location>
</feature>
<feature type="region of interest" description="Disordered" evidence="3">
    <location>
        <begin position="826"/>
        <end position="850"/>
    </location>
</feature>
<comment type="caution">
    <text evidence="7">The sequence shown here is derived from an EMBL/GenBank/DDBJ whole genome shotgun (WGS) entry which is preliminary data.</text>
</comment>
<dbReference type="InParanoid" id="A8N6P1"/>
<dbReference type="InterPro" id="IPR048266">
    <property type="entry name" value="Rax2-like_second"/>
</dbReference>
<dbReference type="EMBL" id="AACS02000003">
    <property type="protein sequence ID" value="EAU91377.1"/>
    <property type="molecule type" value="Genomic_DNA"/>
</dbReference>
<dbReference type="PANTHER" id="PTHR31778:SF2">
    <property type="entry name" value="BUD SITE SELECTION PROTEIN RAX2"/>
    <property type="match status" value="1"/>
</dbReference>
<feature type="domain" description="SH3" evidence="6">
    <location>
        <begin position="1346"/>
        <end position="1403"/>
    </location>
</feature>
<dbReference type="InterPro" id="IPR011043">
    <property type="entry name" value="Gal_Oxase/kelch_b-propeller"/>
</dbReference>
<dbReference type="SMART" id="SM00326">
    <property type="entry name" value="SH3"/>
    <property type="match status" value="1"/>
</dbReference>
<feature type="chain" id="PRO_5002726987" description="SH3 domain-containing protein" evidence="5">
    <location>
        <begin position="22"/>
        <end position="1403"/>
    </location>
</feature>